<feature type="region of interest" description="Disordered" evidence="3">
    <location>
        <begin position="200"/>
        <end position="281"/>
    </location>
</feature>
<dbReference type="GO" id="GO:0005634">
    <property type="term" value="C:nucleus"/>
    <property type="evidence" value="ECO:0007669"/>
    <property type="project" value="UniProtKB-SubCell"/>
</dbReference>
<evidence type="ECO:0000259" key="4">
    <source>
        <dbReference type="Pfam" id="PF08585"/>
    </source>
</evidence>
<evidence type="ECO:0000256" key="1">
    <source>
        <dbReference type="ARBA" id="ARBA00004123"/>
    </source>
</evidence>
<dbReference type="InterPro" id="IPR013894">
    <property type="entry name" value="RMI1_OB"/>
</dbReference>
<feature type="compositionally biased region" description="Polar residues" evidence="3">
    <location>
        <begin position="243"/>
        <end position="257"/>
    </location>
</feature>
<gene>
    <name evidence="5" type="ORF">OsJ_00599</name>
</gene>
<feature type="region of interest" description="Disordered" evidence="3">
    <location>
        <begin position="302"/>
        <end position="321"/>
    </location>
</feature>
<organism evidence="5">
    <name type="scientific">Oryza sativa subsp. japonica</name>
    <name type="common">Rice</name>
    <dbReference type="NCBI Taxonomy" id="39947"/>
    <lineage>
        <taxon>Eukaryota</taxon>
        <taxon>Viridiplantae</taxon>
        <taxon>Streptophyta</taxon>
        <taxon>Embryophyta</taxon>
        <taxon>Tracheophyta</taxon>
        <taxon>Spermatophyta</taxon>
        <taxon>Magnoliopsida</taxon>
        <taxon>Liliopsida</taxon>
        <taxon>Poales</taxon>
        <taxon>Poaceae</taxon>
        <taxon>BOP clade</taxon>
        <taxon>Oryzoideae</taxon>
        <taxon>Oryzeae</taxon>
        <taxon>Oryzinae</taxon>
        <taxon>Oryza</taxon>
        <taxon>Oryza sativa</taxon>
    </lineage>
</organism>
<dbReference type="EMBL" id="CM000138">
    <property type="protein sequence ID" value="EEE53978.1"/>
    <property type="molecule type" value="Genomic_DNA"/>
</dbReference>
<sequence>MAAAAETPGSSASPHQERLLQSLSARGWCFRDPSNEIIQELLHASPSPSPEAVETELVDVDLRLFGGKSLPDRAAAAATGRRLSYLHGPIVLQVVSVRDIYRSIIDASFKNPQQHRLLRFVLTDGISEAVAIEFFPIPFIIEDIAPGTKICLENKIPIHNGILCLSAKNISIMGGVVQSLYEEWQMNQKFSGLSRSSLRLSQNDDGVGPPPFEKLDVEARPSRTSRSQTYSDNKARKPEVGRQNVSVSSSGKPVNESSSDENKESAVEPKQSISDGRPKEVSEAIPVQNQATAQKLLQKMTQAAPEDRYGRGHRFKGKGRQEDTPVFTLDEWEKRKSAGLKSTAQSYIDDTSRDEELARQLQEQLDLEDSYVGSTSLIRTPLCFKTSITAIPRMLIPMALCYFAGSAREFRRRSFADEHVQLQRS</sequence>
<dbReference type="Proteomes" id="UP000007752">
    <property type="component" value="Chromosome 1"/>
</dbReference>
<reference evidence="5" key="2">
    <citation type="submission" date="2008-12" db="EMBL/GenBank/DDBJ databases">
        <title>Improved gene annotation of the rice (Oryza sativa) genomes.</title>
        <authorList>
            <person name="Wang J."/>
            <person name="Li R."/>
            <person name="Fan W."/>
            <person name="Huang Q."/>
            <person name="Zhang J."/>
            <person name="Zhou Y."/>
            <person name="Hu Y."/>
            <person name="Zi S."/>
            <person name="Li J."/>
            <person name="Ni P."/>
            <person name="Zheng H."/>
            <person name="Zhang Y."/>
            <person name="Zhao M."/>
            <person name="Hao Q."/>
            <person name="McDermott J."/>
            <person name="Samudrala R."/>
            <person name="Kristiansen K."/>
            <person name="Wong G.K.-S."/>
        </authorList>
    </citation>
    <scope>NUCLEOTIDE SEQUENCE</scope>
</reference>
<name>B9ETF7_ORYSJ</name>
<evidence type="ECO:0000256" key="3">
    <source>
        <dbReference type="SAM" id="MobiDB-lite"/>
    </source>
</evidence>
<dbReference type="PANTHER" id="PTHR13681">
    <property type="entry name" value="SURVIVAL OF MOTOR NEURON-RELATED-SPLICING FACTOR 30-RELATED"/>
    <property type="match status" value="1"/>
</dbReference>
<evidence type="ECO:0000313" key="5">
    <source>
        <dbReference type="EMBL" id="EEE53978.1"/>
    </source>
</evidence>
<evidence type="ECO:0000256" key="2">
    <source>
        <dbReference type="ARBA" id="ARBA00023242"/>
    </source>
</evidence>
<comment type="subcellular location">
    <subcellularLocation>
        <location evidence="1">Nucleus</location>
    </subcellularLocation>
</comment>
<dbReference type="AlphaFoldDB" id="B9ETF7"/>
<dbReference type="InterPro" id="IPR042470">
    <property type="entry name" value="RMI1_N_C_sf"/>
</dbReference>
<dbReference type="SMART" id="SM01161">
    <property type="entry name" value="DUF1767"/>
    <property type="match status" value="1"/>
</dbReference>
<dbReference type="PANTHER" id="PTHR13681:SF24">
    <property type="entry name" value="TUDOR DOMAIN-CONTAINING PROTEIN 3"/>
    <property type="match status" value="1"/>
</dbReference>
<reference evidence="5" key="1">
    <citation type="journal article" date="2005" name="PLoS Biol.">
        <title>The genomes of Oryza sativa: a history of duplications.</title>
        <authorList>
            <person name="Yu J."/>
            <person name="Wang J."/>
            <person name="Lin W."/>
            <person name="Li S."/>
            <person name="Li H."/>
            <person name="Zhou J."/>
            <person name="Ni P."/>
            <person name="Dong W."/>
            <person name="Hu S."/>
            <person name="Zeng C."/>
            <person name="Zhang J."/>
            <person name="Zhang Y."/>
            <person name="Li R."/>
            <person name="Xu Z."/>
            <person name="Li S."/>
            <person name="Li X."/>
            <person name="Zheng H."/>
            <person name="Cong L."/>
            <person name="Lin L."/>
            <person name="Yin J."/>
            <person name="Geng J."/>
            <person name="Li G."/>
            <person name="Shi J."/>
            <person name="Liu J."/>
            <person name="Lv H."/>
            <person name="Li J."/>
            <person name="Wang J."/>
            <person name="Deng Y."/>
            <person name="Ran L."/>
            <person name="Shi X."/>
            <person name="Wang X."/>
            <person name="Wu Q."/>
            <person name="Li C."/>
            <person name="Ren X."/>
            <person name="Wang J."/>
            <person name="Wang X."/>
            <person name="Li D."/>
            <person name="Liu D."/>
            <person name="Zhang X."/>
            <person name="Ji Z."/>
            <person name="Zhao W."/>
            <person name="Sun Y."/>
            <person name="Zhang Z."/>
            <person name="Bao J."/>
            <person name="Han Y."/>
            <person name="Dong L."/>
            <person name="Ji J."/>
            <person name="Chen P."/>
            <person name="Wu S."/>
            <person name="Liu J."/>
            <person name="Xiao Y."/>
            <person name="Bu D."/>
            <person name="Tan J."/>
            <person name="Yang L."/>
            <person name="Ye C."/>
            <person name="Zhang J."/>
            <person name="Xu J."/>
            <person name="Zhou Y."/>
            <person name="Yu Y."/>
            <person name="Zhang B."/>
            <person name="Zhuang S."/>
            <person name="Wei H."/>
            <person name="Liu B."/>
            <person name="Lei M."/>
            <person name="Yu H."/>
            <person name="Li Y."/>
            <person name="Xu H."/>
            <person name="Wei S."/>
            <person name="He X."/>
            <person name="Fang L."/>
            <person name="Zhang Z."/>
            <person name="Zhang Y."/>
            <person name="Huang X."/>
            <person name="Su Z."/>
            <person name="Tong W."/>
            <person name="Li J."/>
            <person name="Tong Z."/>
            <person name="Li S."/>
            <person name="Ye J."/>
            <person name="Wang L."/>
            <person name="Fang L."/>
            <person name="Lei T."/>
            <person name="Chen C."/>
            <person name="Chen H."/>
            <person name="Xu Z."/>
            <person name="Li H."/>
            <person name="Huang H."/>
            <person name="Zhang F."/>
            <person name="Xu H."/>
            <person name="Li N."/>
            <person name="Zhao C."/>
            <person name="Li S."/>
            <person name="Dong L."/>
            <person name="Huang Y."/>
            <person name="Li L."/>
            <person name="Xi Y."/>
            <person name="Qi Q."/>
            <person name="Li W."/>
            <person name="Zhang B."/>
            <person name="Hu W."/>
            <person name="Zhang Y."/>
            <person name="Tian X."/>
            <person name="Jiao Y."/>
            <person name="Liang X."/>
            <person name="Jin J."/>
            <person name="Gao L."/>
            <person name="Zheng W."/>
            <person name="Hao B."/>
            <person name="Liu S."/>
            <person name="Wang W."/>
            <person name="Yuan L."/>
            <person name="Cao M."/>
            <person name="McDermott J."/>
            <person name="Samudrala R."/>
            <person name="Wang J."/>
            <person name="Wong G.K."/>
            <person name="Yang H."/>
        </authorList>
    </citation>
    <scope>NUCLEOTIDE SEQUENCE [LARGE SCALE GENOMIC DNA]</scope>
</reference>
<dbReference type="Gene3D" id="2.40.50.770">
    <property type="entry name" value="RecQ-mediated genome instability protein Rmi1, C-terminal domain"/>
    <property type="match status" value="1"/>
</dbReference>
<protein>
    <recommendedName>
        <fullName evidence="4">RecQ mediated genome instability protein 1 OB-fold domain-containing protein</fullName>
    </recommendedName>
</protein>
<feature type="compositionally biased region" description="Polar residues" evidence="3">
    <location>
        <begin position="222"/>
        <end position="232"/>
    </location>
</feature>
<dbReference type="Pfam" id="PF08585">
    <property type="entry name" value="RMI1_N_C"/>
    <property type="match status" value="1"/>
</dbReference>
<accession>B9ETF7</accession>
<feature type="domain" description="RecQ mediated genome instability protein 1 OB-fold" evidence="4">
    <location>
        <begin position="82"/>
        <end position="186"/>
    </location>
</feature>
<proteinExistence type="predicted"/>
<keyword evidence="2" id="KW-0539">Nucleus</keyword>